<proteinExistence type="predicted"/>
<organism evidence="1 2">
    <name type="scientific">Thanatephorus cucumeris (strain AG1-IB / isolate 7/3/14)</name>
    <name type="common">Lettuce bottom rot fungus</name>
    <name type="synonym">Rhizoctonia solani</name>
    <dbReference type="NCBI Taxonomy" id="1108050"/>
    <lineage>
        <taxon>Eukaryota</taxon>
        <taxon>Fungi</taxon>
        <taxon>Dikarya</taxon>
        <taxon>Basidiomycota</taxon>
        <taxon>Agaricomycotina</taxon>
        <taxon>Agaricomycetes</taxon>
        <taxon>Cantharellales</taxon>
        <taxon>Ceratobasidiaceae</taxon>
        <taxon>Rhizoctonia</taxon>
        <taxon>Rhizoctonia solani AG-1</taxon>
    </lineage>
</organism>
<name>A0A0B7F997_THACB</name>
<sequence length="211" mass="23860">MSGELVSSDRNATITQKWEVVDLFCPHPFLRERPASRERSVVREVDSESHYGLLSTTAFRHSNTPTQEAPQQLHGIVVSFLELWREIRPQDIPRYAVLLRPIVSQIYRMYLRGQLVLSAEELAQMRELGQAVIQHCPMRNHSRVATRGNSETRAMDRLSDRLRGQHIGIGTRVAINGMNPRGSLTRETTNSTNEGGGHVANEGIRGWLRGV</sequence>
<dbReference type="OrthoDB" id="3247832at2759"/>
<keyword evidence="2" id="KW-1185">Reference proteome</keyword>
<reference evidence="1 2" key="1">
    <citation type="submission" date="2014-11" db="EMBL/GenBank/DDBJ databases">
        <authorList>
            <person name="Wibberg Daniel"/>
        </authorList>
    </citation>
    <scope>NUCLEOTIDE SEQUENCE [LARGE SCALE GENOMIC DNA]</scope>
    <source>
        <strain evidence="1">Rhizoctonia solani AG1-IB 7/3/14</strain>
    </source>
</reference>
<dbReference type="AlphaFoldDB" id="A0A0B7F997"/>
<dbReference type="Proteomes" id="UP000059188">
    <property type="component" value="Unassembled WGS sequence"/>
</dbReference>
<dbReference type="EMBL" id="LN679114">
    <property type="protein sequence ID" value="CEL54085.1"/>
    <property type="molecule type" value="Genomic_DNA"/>
</dbReference>
<accession>A0A0B7F997</accession>
<evidence type="ECO:0000313" key="1">
    <source>
        <dbReference type="EMBL" id="CEL54085.1"/>
    </source>
</evidence>
<evidence type="ECO:0000313" key="2">
    <source>
        <dbReference type="Proteomes" id="UP000059188"/>
    </source>
</evidence>
<protein>
    <submittedName>
        <fullName evidence="1">Uncharacterized protein</fullName>
    </submittedName>
</protein>
<gene>
    <name evidence="1" type="ORF">RSOLAG1IB_06795</name>
</gene>